<dbReference type="NCBIfam" id="TIGR01554">
    <property type="entry name" value="major_cap_HK97"/>
    <property type="match status" value="1"/>
</dbReference>
<gene>
    <name evidence="2" type="ORF">SAMN04487974_102250</name>
</gene>
<dbReference type="AlphaFoldDB" id="A0A1G7TNU0"/>
<organism evidence="2 3">
    <name type="scientific">Pelagibacterium luteolum</name>
    <dbReference type="NCBI Taxonomy" id="440168"/>
    <lineage>
        <taxon>Bacteria</taxon>
        <taxon>Pseudomonadati</taxon>
        <taxon>Pseudomonadota</taxon>
        <taxon>Alphaproteobacteria</taxon>
        <taxon>Hyphomicrobiales</taxon>
        <taxon>Devosiaceae</taxon>
        <taxon>Pelagibacterium</taxon>
    </lineage>
</organism>
<comment type="subcellular location">
    <subcellularLocation>
        <location evidence="1">Virion</location>
    </subcellularLocation>
</comment>
<name>A0A1G7TNU0_9HYPH</name>
<dbReference type="EMBL" id="FNCS01000002">
    <property type="protein sequence ID" value="SDG36997.1"/>
    <property type="molecule type" value="Genomic_DNA"/>
</dbReference>
<reference evidence="2 3" key="1">
    <citation type="submission" date="2016-10" db="EMBL/GenBank/DDBJ databases">
        <authorList>
            <person name="de Groot N.N."/>
        </authorList>
    </citation>
    <scope>NUCLEOTIDE SEQUENCE [LARGE SCALE GENOMIC DNA]</scope>
    <source>
        <strain evidence="2 3">CGMCC 1.10267</strain>
    </source>
</reference>
<evidence type="ECO:0000313" key="2">
    <source>
        <dbReference type="EMBL" id="SDG36997.1"/>
    </source>
</evidence>
<dbReference type="InterPro" id="IPR024455">
    <property type="entry name" value="Phage_capsid"/>
</dbReference>
<keyword evidence="3" id="KW-1185">Reference proteome</keyword>
<protein>
    <submittedName>
        <fullName evidence="2">Phage major capsid protein, HK97 family</fullName>
    </submittedName>
</protein>
<proteinExistence type="predicted"/>
<dbReference type="STRING" id="440168.SAMN04487974_102250"/>
<sequence>MTKHSEPRLETKVAAMSAGDMNVLFGEFMSAFEEFKSTNDQRLGELEKRGSADGLLEGKLEKLNAILDGHKSALDKAAVDKARPALDGGRVVAGDEYKDAFSAYVKRGEEKALSVASNPDGGYLVPSETETEIATLLAGIRRCAPFAASGRCRRRSIKSLSP</sequence>
<evidence type="ECO:0000256" key="1">
    <source>
        <dbReference type="ARBA" id="ARBA00004328"/>
    </source>
</evidence>
<evidence type="ECO:0000313" key="3">
    <source>
        <dbReference type="Proteomes" id="UP000199495"/>
    </source>
</evidence>
<accession>A0A1G7TNU0</accession>
<dbReference type="Proteomes" id="UP000199495">
    <property type="component" value="Unassembled WGS sequence"/>
</dbReference>